<feature type="compositionally biased region" description="Low complexity" evidence="1">
    <location>
        <begin position="89"/>
        <end position="100"/>
    </location>
</feature>
<gene>
    <name evidence="2" type="ORF">PYCCODRAFT_1472058</name>
</gene>
<dbReference type="OrthoDB" id="2754427at2759"/>
<dbReference type="EMBL" id="KZ084156">
    <property type="protein sequence ID" value="OSC97176.1"/>
    <property type="molecule type" value="Genomic_DNA"/>
</dbReference>
<feature type="region of interest" description="Disordered" evidence="1">
    <location>
        <begin position="139"/>
        <end position="272"/>
    </location>
</feature>
<dbReference type="Proteomes" id="UP000193067">
    <property type="component" value="Unassembled WGS sequence"/>
</dbReference>
<protein>
    <submittedName>
        <fullName evidence="2">Uncharacterized protein</fullName>
    </submittedName>
</protein>
<dbReference type="AlphaFoldDB" id="A0A1Y2I7Q3"/>
<sequence>MLTRFDTLPDIPASGGKNQDSDDCLDPKGLGRKLSRSGTELFQEALKMFEGINSPSGRSNEPPLQQVVEELTPHWEVCADDEDLPDETAPPSSQMASQSSLVRTNSLVARTESFDSFSQRAEYYPRGSFSQPLDLLPLPEALETAPPPRLPPRDTVGFLYPVDWSKQVHDNTPDDDDDEDDDTESIAPLELSDIVHIRDSATPAPGSPRPGSRIVRRTSTIGSVQGGRLAGSSTLQRGASSSDVGAPESPGSAVRRSRRLEEKGGRFSPYRG</sequence>
<feature type="compositionally biased region" description="Acidic residues" evidence="1">
    <location>
        <begin position="173"/>
        <end position="184"/>
    </location>
</feature>
<feature type="region of interest" description="Disordered" evidence="1">
    <location>
        <begin position="79"/>
        <end position="102"/>
    </location>
</feature>
<organism evidence="2 3">
    <name type="scientific">Trametes coccinea (strain BRFM310)</name>
    <name type="common">Pycnoporus coccineus</name>
    <dbReference type="NCBI Taxonomy" id="1353009"/>
    <lineage>
        <taxon>Eukaryota</taxon>
        <taxon>Fungi</taxon>
        <taxon>Dikarya</taxon>
        <taxon>Basidiomycota</taxon>
        <taxon>Agaricomycotina</taxon>
        <taxon>Agaricomycetes</taxon>
        <taxon>Polyporales</taxon>
        <taxon>Polyporaceae</taxon>
        <taxon>Trametes</taxon>
    </lineage>
</organism>
<name>A0A1Y2I7Q3_TRAC3</name>
<feature type="region of interest" description="Disordered" evidence="1">
    <location>
        <begin position="1"/>
        <end position="37"/>
    </location>
</feature>
<proteinExistence type="predicted"/>
<accession>A0A1Y2I7Q3</accession>
<evidence type="ECO:0000313" key="2">
    <source>
        <dbReference type="EMBL" id="OSC97176.1"/>
    </source>
</evidence>
<evidence type="ECO:0000256" key="1">
    <source>
        <dbReference type="SAM" id="MobiDB-lite"/>
    </source>
</evidence>
<keyword evidence="3" id="KW-1185">Reference proteome</keyword>
<evidence type="ECO:0000313" key="3">
    <source>
        <dbReference type="Proteomes" id="UP000193067"/>
    </source>
</evidence>
<feature type="compositionally biased region" description="Polar residues" evidence="1">
    <location>
        <begin position="231"/>
        <end position="243"/>
    </location>
</feature>
<reference evidence="2 3" key="1">
    <citation type="journal article" date="2015" name="Biotechnol. Biofuels">
        <title>Enhanced degradation of softwood versus hardwood by the white-rot fungus Pycnoporus coccineus.</title>
        <authorList>
            <person name="Couturier M."/>
            <person name="Navarro D."/>
            <person name="Chevret D."/>
            <person name="Henrissat B."/>
            <person name="Piumi F."/>
            <person name="Ruiz-Duenas F.J."/>
            <person name="Martinez A.T."/>
            <person name="Grigoriev I.V."/>
            <person name="Riley R."/>
            <person name="Lipzen A."/>
            <person name="Berrin J.G."/>
            <person name="Master E.R."/>
            <person name="Rosso M.N."/>
        </authorList>
    </citation>
    <scope>NUCLEOTIDE SEQUENCE [LARGE SCALE GENOMIC DNA]</scope>
    <source>
        <strain evidence="2 3">BRFM310</strain>
    </source>
</reference>